<comment type="caution">
    <text evidence="2">The sequence shown here is derived from an EMBL/GenBank/DDBJ whole genome shotgun (WGS) entry which is preliminary data.</text>
</comment>
<sequence length="45" mass="5236">MAQRFPSQLSLKVLPYFAQEGPRLHQHLSESSSPLNRNNSQVWQQ</sequence>
<protein>
    <submittedName>
        <fullName evidence="2">Uncharacterized protein</fullName>
    </submittedName>
</protein>
<reference evidence="2" key="1">
    <citation type="thesis" date="2020" institute="ProQuest LLC" country="789 East Eisenhower Parkway, Ann Arbor, MI, USA">
        <title>Comparative Genomics and Chromosome Evolution.</title>
        <authorList>
            <person name="Mudd A.B."/>
        </authorList>
    </citation>
    <scope>NUCLEOTIDE SEQUENCE</scope>
    <source>
        <strain evidence="2">237g6f4</strain>
        <tissue evidence="2">Blood</tissue>
    </source>
</reference>
<keyword evidence="3" id="KW-1185">Reference proteome</keyword>
<dbReference type="AlphaFoldDB" id="A0AAV7CY65"/>
<organism evidence="2 3">
    <name type="scientific">Engystomops pustulosus</name>
    <name type="common">Tungara frog</name>
    <name type="synonym">Physalaemus pustulosus</name>
    <dbReference type="NCBI Taxonomy" id="76066"/>
    <lineage>
        <taxon>Eukaryota</taxon>
        <taxon>Metazoa</taxon>
        <taxon>Chordata</taxon>
        <taxon>Craniata</taxon>
        <taxon>Vertebrata</taxon>
        <taxon>Euteleostomi</taxon>
        <taxon>Amphibia</taxon>
        <taxon>Batrachia</taxon>
        <taxon>Anura</taxon>
        <taxon>Neobatrachia</taxon>
        <taxon>Hyloidea</taxon>
        <taxon>Leptodactylidae</taxon>
        <taxon>Leiuperinae</taxon>
        <taxon>Engystomops</taxon>
    </lineage>
</organism>
<name>A0AAV7CY65_ENGPU</name>
<accession>A0AAV7CY65</accession>
<dbReference type="Proteomes" id="UP000824782">
    <property type="component" value="Unassembled WGS sequence"/>
</dbReference>
<gene>
    <name evidence="2" type="ORF">GDO81_006171</name>
</gene>
<evidence type="ECO:0000313" key="3">
    <source>
        <dbReference type="Proteomes" id="UP000824782"/>
    </source>
</evidence>
<evidence type="ECO:0000313" key="2">
    <source>
        <dbReference type="EMBL" id="KAG8588947.1"/>
    </source>
</evidence>
<evidence type="ECO:0000256" key="1">
    <source>
        <dbReference type="SAM" id="MobiDB-lite"/>
    </source>
</evidence>
<dbReference type="EMBL" id="WNYA01000002">
    <property type="protein sequence ID" value="KAG8588947.1"/>
    <property type="molecule type" value="Genomic_DNA"/>
</dbReference>
<proteinExistence type="predicted"/>
<feature type="compositionally biased region" description="Polar residues" evidence="1">
    <location>
        <begin position="29"/>
        <end position="45"/>
    </location>
</feature>
<feature type="region of interest" description="Disordered" evidence="1">
    <location>
        <begin position="25"/>
        <end position="45"/>
    </location>
</feature>